<dbReference type="OrthoDB" id="284231at2"/>
<dbReference type="InterPro" id="IPR042095">
    <property type="entry name" value="SUMF_sf"/>
</dbReference>
<dbReference type="PANTHER" id="PTHR23150">
    <property type="entry name" value="SULFATASE MODIFYING FACTOR 1, 2"/>
    <property type="match status" value="1"/>
</dbReference>
<name>A0A5C5XUH6_9BACT</name>
<organism evidence="3 4">
    <name type="scientific">Posidoniimonas polymericola</name>
    <dbReference type="NCBI Taxonomy" id="2528002"/>
    <lineage>
        <taxon>Bacteria</taxon>
        <taxon>Pseudomonadati</taxon>
        <taxon>Planctomycetota</taxon>
        <taxon>Planctomycetia</taxon>
        <taxon>Pirellulales</taxon>
        <taxon>Lacipirellulaceae</taxon>
        <taxon>Posidoniimonas</taxon>
    </lineage>
</organism>
<gene>
    <name evidence="3" type="ORF">Pla123a_43250</name>
</gene>
<evidence type="ECO:0000313" key="4">
    <source>
        <dbReference type="Proteomes" id="UP000318478"/>
    </source>
</evidence>
<dbReference type="InterPro" id="IPR051043">
    <property type="entry name" value="Sulfatase_Mod_Factor_Kinase"/>
</dbReference>
<dbReference type="Pfam" id="PF03781">
    <property type="entry name" value="FGE-sulfatase"/>
    <property type="match status" value="1"/>
</dbReference>
<dbReference type="Gene3D" id="3.90.1580.10">
    <property type="entry name" value="paralog of FGE (formylglycine-generating enzyme)"/>
    <property type="match status" value="1"/>
</dbReference>
<keyword evidence="4" id="KW-1185">Reference proteome</keyword>
<evidence type="ECO:0000259" key="2">
    <source>
        <dbReference type="Pfam" id="PF03781"/>
    </source>
</evidence>
<evidence type="ECO:0000256" key="1">
    <source>
        <dbReference type="SAM" id="MobiDB-lite"/>
    </source>
</evidence>
<accession>A0A5C5XUH6</accession>
<dbReference type="InterPro" id="IPR005532">
    <property type="entry name" value="SUMF_dom"/>
</dbReference>
<dbReference type="AlphaFoldDB" id="A0A5C5XUH6"/>
<feature type="domain" description="Sulfatase-modifying factor enzyme-like" evidence="2">
    <location>
        <begin position="9"/>
        <end position="149"/>
    </location>
</feature>
<dbReference type="RefSeq" id="WP_146590805.1">
    <property type="nucleotide sequence ID" value="NZ_SJPO01000013.1"/>
</dbReference>
<sequence>MWDKSAKPVVIEVPAGSYHIGDELVPDASPRHEKHFAESFWIDRFPVSWRDYETFVAGGGYGKQELWRRAGADSDWQMPDSVDASCRGLIESSGPLRNRLSGKVHQSSDLPLTGLSWFAAQAFCSFFSARLPFESEWEAAMQGAQPTSQHDPFTQHSVWRGSFSCECLPGLIEEWTADAFSPCYWRADGYNRGHHLKSAGGSSDASVRGAPPGTSGFTISWRKGKSPNETSPYRGFRRVWDMLPSDLPVWGE</sequence>
<dbReference type="InterPro" id="IPR016187">
    <property type="entry name" value="CTDL_fold"/>
</dbReference>
<comment type="caution">
    <text evidence="3">The sequence shown here is derived from an EMBL/GenBank/DDBJ whole genome shotgun (WGS) entry which is preliminary data.</text>
</comment>
<protein>
    <submittedName>
        <fullName evidence="3">Formylglycine-generating sulfatase enzyme</fullName>
    </submittedName>
</protein>
<dbReference type="SUPFAM" id="SSF56436">
    <property type="entry name" value="C-type lectin-like"/>
    <property type="match status" value="1"/>
</dbReference>
<dbReference type="Proteomes" id="UP000318478">
    <property type="component" value="Unassembled WGS sequence"/>
</dbReference>
<feature type="region of interest" description="Disordered" evidence="1">
    <location>
        <begin position="198"/>
        <end position="229"/>
    </location>
</feature>
<dbReference type="PANTHER" id="PTHR23150:SF19">
    <property type="entry name" value="FORMYLGLYCINE-GENERATING ENZYME"/>
    <property type="match status" value="1"/>
</dbReference>
<reference evidence="3 4" key="1">
    <citation type="submission" date="2019-02" db="EMBL/GenBank/DDBJ databases">
        <title>Deep-cultivation of Planctomycetes and their phenomic and genomic characterization uncovers novel biology.</title>
        <authorList>
            <person name="Wiegand S."/>
            <person name="Jogler M."/>
            <person name="Boedeker C."/>
            <person name="Pinto D."/>
            <person name="Vollmers J."/>
            <person name="Rivas-Marin E."/>
            <person name="Kohn T."/>
            <person name="Peeters S.H."/>
            <person name="Heuer A."/>
            <person name="Rast P."/>
            <person name="Oberbeckmann S."/>
            <person name="Bunk B."/>
            <person name="Jeske O."/>
            <person name="Meyerdierks A."/>
            <person name="Storesund J.E."/>
            <person name="Kallscheuer N."/>
            <person name="Luecker S."/>
            <person name="Lage O.M."/>
            <person name="Pohl T."/>
            <person name="Merkel B.J."/>
            <person name="Hornburger P."/>
            <person name="Mueller R.-W."/>
            <person name="Bruemmer F."/>
            <person name="Labrenz M."/>
            <person name="Spormann A.M."/>
            <person name="Op Den Camp H."/>
            <person name="Overmann J."/>
            <person name="Amann R."/>
            <person name="Jetten M.S.M."/>
            <person name="Mascher T."/>
            <person name="Medema M.H."/>
            <person name="Devos D.P."/>
            <person name="Kaster A.-K."/>
            <person name="Ovreas L."/>
            <person name="Rohde M."/>
            <person name="Galperin M.Y."/>
            <person name="Jogler C."/>
        </authorList>
    </citation>
    <scope>NUCLEOTIDE SEQUENCE [LARGE SCALE GENOMIC DNA]</scope>
    <source>
        <strain evidence="3 4">Pla123a</strain>
    </source>
</reference>
<proteinExistence type="predicted"/>
<dbReference type="GO" id="GO:0120147">
    <property type="term" value="F:formylglycine-generating oxidase activity"/>
    <property type="evidence" value="ECO:0007669"/>
    <property type="project" value="TreeGrafter"/>
</dbReference>
<evidence type="ECO:0000313" key="3">
    <source>
        <dbReference type="EMBL" id="TWT66897.1"/>
    </source>
</evidence>
<dbReference type="EMBL" id="SJPO01000013">
    <property type="protein sequence ID" value="TWT66897.1"/>
    <property type="molecule type" value="Genomic_DNA"/>
</dbReference>